<feature type="transmembrane region" description="Helical" evidence="1">
    <location>
        <begin position="65"/>
        <end position="84"/>
    </location>
</feature>
<evidence type="ECO:0000313" key="2">
    <source>
        <dbReference type="EMBL" id="TQM65549.1"/>
    </source>
</evidence>
<keyword evidence="3" id="KW-1185">Reference proteome</keyword>
<dbReference type="Proteomes" id="UP000318331">
    <property type="component" value="Unassembled WGS sequence"/>
</dbReference>
<name>A0A543I4Q7_9MICO</name>
<dbReference type="EMBL" id="VFPN01000001">
    <property type="protein sequence ID" value="TQM65549.1"/>
    <property type="molecule type" value="Genomic_DNA"/>
</dbReference>
<gene>
    <name evidence="2" type="ORF">FB466_0353</name>
</gene>
<sequence length="104" mass="11757">MIDEPDGRDVSPGLLFSDDERVKRPNRRAVITVYFTLLVTVGFGLYVLLWVPLDTVIEVTTKGRMWNAPLGVLLACPALLLFWVPRGRNQYKKFGRGNCVCFPS</sequence>
<keyword evidence="1" id="KW-0472">Membrane</keyword>
<comment type="caution">
    <text evidence="2">The sequence shown here is derived from an EMBL/GenBank/DDBJ whole genome shotgun (WGS) entry which is preliminary data.</text>
</comment>
<dbReference type="AlphaFoldDB" id="A0A543I4Q7"/>
<keyword evidence="1" id="KW-1133">Transmembrane helix</keyword>
<evidence type="ECO:0000313" key="3">
    <source>
        <dbReference type="Proteomes" id="UP000318331"/>
    </source>
</evidence>
<protein>
    <submittedName>
        <fullName evidence="2">Uncharacterized protein</fullName>
    </submittedName>
</protein>
<feature type="transmembrane region" description="Helical" evidence="1">
    <location>
        <begin position="31"/>
        <end position="53"/>
    </location>
</feature>
<evidence type="ECO:0000256" key="1">
    <source>
        <dbReference type="SAM" id="Phobius"/>
    </source>
</evidence>
<proteinExistence type="predicted"/>
<accession>A0A543I4Q7</accession>
<reference evidence="2 3" key="1">
    <citation type="submission" date="2019-06" db="EMBL/GenBank/DDBJ databases">
        <title>Sequencing the genomes of 1000 actinobacteria strains.</title>
        <authorList>
            <person name="Klenk H.-P."/>
        </authorList>
    </citation>
    <scope>NUCLEOTIDE SEQUENCE [LARGE SCALE GENOMIC DNA]</scope>
    <source>
        <strain evidence="2 3">DSM 18031</strain>
    </source>
</reference>
<organism evidence="2 3">
    <name type="scientific">Klugiella xanthotipulae</name>
    <dbReference type="NCBI Taxonomy" id="244735"/>
    <lineage>
        <taxon>Bacteria</taxon>
        <taxon>Bacillati</taxon>
        <taxon>Actinomycetota</taxon>
        <taxon>Actinomycetes</taxon>
        <taxon>Micrococcales</taxon>
        <taxon>Microbacteriaceae</taxon>
        <taxon>Klugiella</taxon>
    </lineage>
</organism>
<keyword evidence="1" id="KW-0812">Transmembrane</keyword>